<dbReference type="AlphaFoldDB" id="D9SPR6"/>
<dbReference type="KEGG" id="ccb:Clocel_0335"/>
<feature type="binding site" evidence="7">
    <location>
        <position position="320"/>
    </location>
    <ligand>
        <name>phosphoenolpyruvate</name>
        <dbReference type="ChEBI" id="CHEBI:58702"/>
    </ligand>
</feature>
<dbReference type="InterPro" id="IPR013792">
    <property type="entry name" value="RNA3'P_cycl/enolpyr_Trfase_a/b"/>
</dbReference>
<comment type="catalytic activity">
    <reaction evidence="6">
        <text>3-phosphoshikimate + phosphoenolpyruvate = 5-O-(1-carboxyvinyl)-3-phosphoshikimate + phosphate</text>
        <dbReference type="Rhea" id="RHEA:21256"/>
        <dbReference type="ChEBI" id="CHEBI:43474"/>
        <dbReference type="ChEBI" id="CHEBI:57701"/>
        <dbReference type="ChEBI" id="CHEBI:58702"/>
        <dbReference type="ChEBI" id="CHEBI:145989"/>
        <dbReference type="EC" id="2.5.1.19"/>
    </reaction>
    <physiologicalReaction direction="left-to-right" evidence="6">
        <dbReference type="Rhea" id="RHEA:21257"/>
    </physiologicalReaction>
</comment>
<dbReference type="RefSeq" id="WP_010075118.1">
    <property type="nucleotide sequence ID" value="NC_014393.1"/>
</dbReference>
<dbReference type="Proteomes" id="UP000002730">
    <property type="component" value="Chromosome"/>
</dbReference>
<feature type="binding site" evidence="7">
    <location>
        <position position="188"/>
    </location>
    <ligand>
        <name>3-phosphoshikimate</name>
        <dbReference type="ChEBI" id="CHEBI:145989"/>
    </ligand>
</feature>
<dbReference type="GO" id="GO:0005737">
    <property type="term" value="C:cytoplasm"/>
    <property type="evidence" value="ECO:0007669"/>
    <property type="project" value="UniProtKB-SubCell"/>
</dbReference>
<feature type="binding site" evidence="7">
    <location>
        <position position="119"/>
    </location>
    <ligand>
        <name>phosphoenolpyruvate</name>
        <dbReference type="ChEBI" id="CHEBI:58702"/>
    </ligand>
</feature>
<evidence type="ECO:0000259" key="8">
    <source>
        <dbReference type="Pfam" id="PF00275"/>
    </source>
</evidence>
<feature type="binding site" evidence="7">
    <location>
        <position position="316"/>
    </location>
    <ligand>
        <name>3-phosphoshikimate</name>
        <dbReference type="ChEBI" id="CHEBI:145989"/>
    </ligand>
</feature>
<dbReference type="UniPathway" id="UPA00053">
    <property type="reaction ID" value="UER00089"/>
</dbReference>
<feature type="binding site" evidence="7">
    <location>
        <position position="91"/>
    </location>
    <ligand>
        <name>phosphoenolpyruvate</name>
        <dbReference type="ChEBI" id="CHEBI:58702"/>
    </ligand>
</feature>
<feature type="binding site" evidence="7">
    <location>
        <position position="161"/>
    </location>
    <ligand>
        <name>3-phosphoshikimate</name>
        <dbReference type="ChEBI" id="CHEBI:145989"/>
    </ligand>
</feature>
<feature type="active site" description="Proton acceptor" evidence="7">
    <location>
        <position position="289"/>
    </location>
</feature>
<feature type="binding site" evidence="7">
    <location>
        <position position="160"/>
    </location>
    <ligand>
        <name>3-phosphoshikimate</name>
        <dbReference type="ChEBI" id="CHEBI:145989"/>
    </ligand>
</feature>
<sequence length="406" mass="44545">MEITINPKKLSGKVMVPPSKSVSHRAIICASLAKGKSLVKNIKYSQDIEATLDCMSAMGMTYERYEDSLTINGIDVFNSNGILSMNTRESGSTIRFLIPMALLCSETVEVTGSEKLMQRPLKPYFDIFDTKGIKYSYEGNKLKLSGKLTSGTYEIAGDVSSQFISGLLFALPLVEGNSIVKITTALESIGYVDLTLDMLKNFGIEIINNDYKEFIIKGNQSYKAMDCTVEGDYSQAAFYEVAKVLGNDIQCLGLNENSSQGDKEILSIVEKVKNNGLNGIKIDVKDIPDLVPILTVLGTFCKGTTEIYNAARVRIKESDRLESTTCELRKLGAKITELPDSLIIEGTGKLKGGVVDSWNDHRIAMALAIASTICEEPVTITCAESVNKSYPHFWEHFKSIGGNINE</sequence>
<dbReference type="PANTHER" id="PTHR21090">
    <property type="entry name" value="AROM/DEHYDROQUINATE SYNTHASE"/>
    <property type="match status" value="1"/>
</dbReference>
<dbReference type="EMBL" id="CP002160">
    <property type="protein sequence ID" value="ADL50115.1"/>
    <property type="molecule type" value="Genomic_DNA"/>
</dbReference>
<dbReference type="GO" id="GO:0003866">
    <property type="term" value="F:3-phosphoshikimate 1-carboxyvinyltransferase activity"/>
    <property type="evidence" value="ECO:0007669"/>
    <property type="project" value="UniProtKB-UniRule"/>
</dbReference>
<dbReference type="NCBIfam" id="TIGR01356">
    <property type="entry name" value="aroA"/>
    <property type="match status" value="1"/>
</dbReference>
<comment type="subunit">
    <text evidence="7">Monomer.</text>
</comment>
<dbReference type="PIRSF" id="PIRSF000505">
    <property type="entry name" value="EPSPS"/>
    <property type="match status" value="1"/>
</dbReference>
<feature type="binding site" evidence="7">
    <location>
        <position position="20"/>
    </location>
    <ligand>
        <name>phosphoenolpyruvate</name>
        <dbReference type="ChEBI" id="CHEBI:58702"/>
    </ligand>
</feature>
<evidence type="ECO:0000256" key="6">
    <source>
        <dbReference type="ARBA" id="ARBA00044633"/>
    </source>
</evidence>
<dbReference type="GO" id="GO:0009423">
    <property type="term" value="P:chorismate biosynthetic process"/>
    <property type="evidence" value="ECO:0007669"/>
    <property type="project" value="UniProtKB-UniRule"/>
</dbReference>
<feature type="binding site" evidence="7">
    <location>
        <position position="21"/>
    </location>
    <ligand>
        <name>3-phosphoshikimate</name>
        <dbReference type="ChEBI" id="CHEBI:145989"/>
    </ligand>
</feature>
<evidence type="ECO:0000256" key="4">
    <source>
        <dbReference type="ARBA" id="ARBA00022679"/>
    </source>
</evidence>
<feature type="binding site" evidence="7">
    <location>
        <position position="362"/>
    </location>
    <ligand>
        <name>phosphoenolpyruvate</name>
        <dbReference type="ChEBI" id="CHEBI:58702"/>
    </ligand>
</feature>
<comment type="subcellular location">
    <subcellularLocation>
        <location evidence="7">Cytoplasm</location>
    </subcellularLocation>
</comment>
<dbReference type="Gene3D" id="3.65.10.10">
    <property type="entry name" value="Enolpyruvate transferase domain"/>
    <property type="match status" value="2"/>
</dbReference>
<dbReference type="InterPro" id="IPR036968">
    <property type="entry name" value="Enolpyruvate_Tfrase_sf"/>
</dbReference>
<dbReference type="InterPro" id="IPR023193">
    <property type="entry name" value="EPSP_synthase_CS"/>
</dbReference>
<evidence type="ECO:0000256" key="3">
    <source>
        <dbReference type="ARBA" id="ARBA00022605"/>
    </source>
</evidence>
<keyword evidence="7" id="KW-0963">Cytoplasm</keyword>
<keyword evidence="5 7" id="KW-0057">Aromatic amino acid biosynthesis</keyword>
<dbReference type="GO" id="GO:0008652">
    <property type="term" value="P:amino acid biosynthetic process"/>
    <property type="evidence" value="ECO:0007669"/>
    <property type="project" value="UniProtKB-KW"/>
</dbReference>
<evidence type="ECO:0000256" key="2">
    <source>
        <dbReference type="ARBA" id="ARBA00009948"/>
    </source>
</evidence>
<keyword evidence="3 7" id="KW-0028">Amino-acid biosynthesis</keyword>
<feature type="binding site" evidence="7">
    <location>
        <position position="289"/>
    </location>
    <ligand>
        <name>3-phosphoshikimate</name>
        <dbReference type="ChEBI" id="CHEBI:145989"/>
    </ligand>
</feature>
<gene>
    <name evidence="7" type="primary">aroA</name>
    <name evidence="9" type="ordered locus">Clocel_0335</name>
</gene>
<evidence type="ECO:0000256" key="5">
    <source>
        <dbReference type="ARBA" id="ARBA00023141"/>
    </source>
</evidence>
<comment type="function">
    <text evidence="7">Catalyzes the transfer of the enolpyruvyl moiety of phosphoenolpyruvate (PEP) to the 5-hydroxyl of shikimate-3-phosphate (S3P) to produce enolpyruvyl shikimate-3-phosphate and inorganic phosphate.</text>
</comment>
<feature type="binding site" evidence="7">
    <location>
        <position position="162"/>
    </location>
    <ligand>
        <name>phosphoenolpyruvate</name>
        <dbReference type="ChEBI" id="CHEBI:58702"/>
    </ligand>
</feature>
<accession>D9SPR6</accession>
<dbReference type="EC" id="2.5.1.19" evidence="7"/>
<comment type="caution">
    <text evidence="7">Lacks conserved residue(s) required for the propagation of feature annotation.</text>
</comment>
<dbReference type="SUPFAM" id="SSF55205">
    <property type="entry name" value="EPT/RTPC-like"/>
    <property type="match status" value="1"/>
</dbReference>
<dbReference type="CDD" id="cd01556">
    <property type="entry name" value="EPSP_synthase"/>
    <property type="match status" value="1"/>
</dbReference>
<dbReference type="InterPro" id="IPR001986">
    <property type="entry name" value="Enolpyruvate_Tfrase_dom"/>
</dbReference>
<dbReference type="InterPro" id="IPR006264">
    <property type="entry name" value="EPSP_synthase"/>
</dbReference>
<dbReference type="OrthoDB" id="9809920at2"/>
<dbReference type="HAMAP" id="MF_00210">
    <property type="entry name" value="EPSP_synth"/>
    <property type="match status" value="1"/>
</dbReference>
<feature type="domain" description="Enolpyruvate transferase" evidence="8">
    <location>
        <begin position="7"/>
        <end position="396"/>
    </location>
</feature>
<evidence type="ECO:0000256" key="7">
    <source>
        <dbReference type="HAMAP-Rule" id="MF_00210"/>
    </source>
</evidence>
<dbReference type="STRING" id="573061.Clocel_0335"/>
<feature type="binding site" evidence="7">
    <location>
        <position position="25"/>
    </location>
    <ligand>
        <name>3-phosphoshikimate</name>
        <dbReference type="ChEBI" id="CHEBI:145989"/>
    </ligand>
</feature>
<comment type="pathway">
    <text evidence="1 7">Metabolic intermediate biosynthesis; chorismate biosynthesis; chorismate from D-erythrose 4-phosphate and phosphoenolpyruvate: step 6/7.</text>
</comment>
<feature type="binding site" evidence="7">
    <location>
        <position position="20"/>
    </location>
    <ligand>
        <name>3-phosphoshikimate</name>
        <dbReference type="ChEBI" id="CHEBI:145989"/>
    </ligand>
</feature>
<comment type="similarity">
    <text evidence="2 7">Belongs to the EPSP synthase family.</text>
</comment>
<dbReference type="eggNOG" id="COG0128">
    <property type="taxonomic scope" value="Bacteria"/>
</dbReference>
<dbReference type="HOGENOM" id="CLU_024321_0_0_9"/>
<keyword evidence="4 7" id="KW-0808">Transferase</keyword>
<dbReference type="Pfam" id="PF00275">
    <property type="entry name" value="EPSP_synthase"/>
    <property type="match status" value="1"/>
</dbReference>
<name>D9SPR6_CLOC7</name>
<protein>
    <recommendedName>
        <fullName evidence="7">3-phosphoshikimate 1-carboxyvinyltransferase</fullName>
        <ecNumber evidence="7">2.5.1.19</ecNumber>
    </recommendedName>
    <alternativeName>
        <fullName evidence="7">5-enolpyruvylshikimate-3-phosphate synthase</fullName>
        <shortName evidence="7">EPSP synthase</shortName>
        <shortName evidence="7">EPSPS</shortName>
    </alternativeName>
</protein>
<evidence type="ECO:0000256" key="1">
    <source>
        <dbReference type="ARBA" id="ARBA00004811"/>
    </source>
</evidence>
<reference evidence="9 10" key="1">
    <citation type="submission" date="2010-08" db="EMBL/GenBank/DDBJ databases">
        <title>Complete sequence of Clostridium cellulovorans 743B.</title>
        <authorList>
            <consortium name="US DOE Joint Genome Institute"/>
            <person name="Lucas S."/>
            <person name="Copeland A."/>
            <person name="Lapidus A."/>
            <person name="Cheng J.-F."/>
            <person name="Bruce D."/>
            <person name="Goodwin L."/>
            <person name="Pitluck S."/>
            <person name="Chertkov O."/>
            <person name="Detter J.C."/>
            <person name="Han C."/>
            <person name="Tapia R."/>
            <person name="Land M."/>
            <person name="Hauser L."/>
            <person name="Chang Y.-J."/>
            <person name="Jeffries C."/>
            <person name="Kyrpides N."/>
            <person name="Ivanova N."/>
            <person name="Mikhailova N."/>
            <person name="Hemme C.L."/>
            <person name="Woyke T."/>
        </authorList>
    </citation>
    <scope>NUCLEOTIDE SEQUENCE [LARGE SCALE GENOMIC DNA]</scope>
    <source>
        <strain evidence="10">ATCC 35296 / DSM 3052 / OCM 3 / 743B</strain>
    </source>
</reference>
<feature type="binding site" evidence="7">
    <location>
        <position position="162"/>
    </location>
    <ligand>
        <name>3-phosphoshikimate</name>
        <dbReference type="ChEBI" id="CHEBI:145989"/>
    </ligand>
</feature>
<dbReference type="PANTHER" id="PTHR21090:SF5">
    <property type="entry name" value="PENTAFUNCTIONAL AROM POLYPEPTIDE"/>
    <property type="match status" value="1"/>
</dbReference>
<keyword evidence="10" id="KW-1185">Reference proteome</keyword>
<dbReference type="PROSITE" id="PS00885">
    <property type="entry name" value="EPSP_SYNTHASE_2"/>
    <property type="match status" value="1"/>
</dbReference>
<evidence type="ECO:0000313" key="9">
    <source>
        <dbReference type="EMBL" id="ADL50115.1"/>
    </source>
</evidence>
<organism evidence="9 10">
    <name type="scientific">Clostridium cellulovorans (strain ATCC 35296 / DSM 3052 / OCM 3 / 743B)</name>
    <dbReference type="NCBI Taxonomy" id="573061"/>
    <lineage>
        <taxon>Bacteria</taxon>
        <taxon>Bacillati</taxon>
        <taxon>Bacillota</taxon>
        <taxon>Clostridia</taxon>
        <taxon>Eubacteriales</taxon>
        <taxon>Clostridiaceae</taxon>
        <taxon>Clostridium</taxon>
    </lineage>
</organism>
<dbReference type="GO" id="GO:0009073">
    <property type="term" value="P:aromatic amino acid family biosynthetic process"/>
    <property type="evidence" value="ECO:0007669"/>
    <property type="project" value="UniProtKB-KW"/>
</dbReference>
<feature type="binding site" evidence="7">
    <location>
        <position position="388"/>
    </location>
    <ligand>
        <name>phosphoenolpyruvate</name>
        <dbReference type="ChEBI" id="CHEBI:58702"/>
    </ligand>
</feature>
<proteinExistence type="inferred from homology"/>
<evidence type="ECO:0000313" key="10">
    <source>
        <dbReference type="Proteomes" id="UP000002730"/>
    </source>
</evidence>